<proteinExistence type="predicted"/>
<dbReference type="AlphaFoldDB" id="A0A0Z8MRC6"/>
<evidence type="ECO:0000313" key="3">
    <source>
        <dbReference type="Proteomes" id="UP000073388"/>
    </source>
</evidence>
<dbReference type="EMBL" id="FIIX01000029">
    <property type="protein sequence ID" value="CYW13820.1"/>
    <property type="molecule type" value="Genomic_DNA"/>
</dbReference>
<accession>A0A0Z8MRC6</accession>
<protein>
    <submittedName>
        <fullName evidence="2">Capsular polysaccharide biosynthesis protein Cps4F</fullName>
    </submittedName>
</protein>
<feature type="domain" description="Glycosyl transferase family 1" evidence="1">
    <location>
        <begin position="224"/>
        <end position="381"/>
    </location>
</feature>
<gene>
    <name evidence="2" type="ORF">ERS132461_01386</name>
</gene>
<dbReference type="SUPFAM" id="SSF53756">
    <property type="entry name" value="UDP-Glycosyltransferase/glycogen phosphorylase"/>
    <property type="match status" value="1"/>
</dbReference>
<dbReference type="Pfam" id="PF00534">
    <property type="entry name" value="Glycos_transf_1"/>
    <property type="match status" value="1"/>
</dbReference>
<evidence type="ECO:0000259" key="1">
    <source>
        <dbReference type="Pfam" id="PF00534"/>
    </source>
</evidence>
<dbReference type="PANTHER" id="PTHR45947:SF3">
    <property type="entry name" value="SULFOQUINOVOSYL TRANSFERASE SQD2"/>
    <property type="match status" value="1"/>
</dbReference>
<dbReference type="PANTHER" id="PTHR45947">
    <property type="entry name" value="SULFOQUINOVOSYL TRANSFERASE SQD2"/>
    <property type="match status" value="1"/>
</dbReference>
<reference evidence="2 3" key="1">
    <citation type="submission" date="2016-02" db="EMBL/GenBank/DDBJ databases">
        <authorList>
            <consortium name="Pathogen Informatics"/>
        </authorList>
    </citation>
    <scope>NUCLEOTIDE SEQUENCE [LARGE SCALE GENOMIC DNA]</scope>
    <source>
        <strain evidence="2 3">LSS99</strain>
    </source>
</reference>
<sequence length="408" mass="46594">MKEEKKHILVVCQYFYPEQFRINDISLKLVERGYKVTVLTGIPNYPSGSYYDGYHFFSKDEEYNGVKIIRLPLLPRGKNKLSMILNYLSFVVSGYIWAKLTRLKADAIFIYQLSPVTQALPGIWYGNKHKIPKILYVMDLWPESMEVVGGIRNRQVIQYINKIVDYIYINSENILTSSRSFMNKIQQRGIVQEKLVFWPQYAEDYYSPVRVRIENEIVSGNSLNITFAGNIGEAQGLGILPEVAIELKNADVSVMFNIIGEGRYKSTLIQEIERLEVEEYFNFIGQRKPEEIPYYFANSDASLIILAQNELFDMTIPAKLQSTMACGIPIIASLNGEAAQIIKESQAGLVSEAGDVRGLIDNIVEFSKLNSEVKESFAENALNYSEAHFDRECLLDELEIFIARESNS</sequence>
<dbReference type="GO" id="GO:0016758">
    <property type="term" value="F:hexosyltransferase activity"/>
    <property type="evidence" value="ECO:0007669"/>
    <property type="project" value="TreeGrafter"/>
</dbReference>
<organism evidence="2 3">
    <name type="scientific">Streptococcus suis</name>
    <dbReference type="NCBI Taxonomy" id="1307"/>
    <lineage>
        <taxon>Bacteria</taxon>
        <taxon>Bacillati</taxon>
        <taxon>Bacillota</taxon>
        <taxon>Bacilli</taxon>
        <taxon>Lactobacillales</taxon>
        <taxon>Streptococcaceae</taxon>
        <taxon>Streptococcus</taxon>
    </lineage>
</organism>
<dbReference type="CDD" id="cd03794">
    <property type="entry name" value="GT4_WbuB-like"/>
    <property type="match status" value="1"/>
</dbReference>
<name>A0A0Z8MRC6_STRSU</name>
<dbReference type="Proteomes" id="UP000073388">
    <property type="component" value="Unassembled WGS sequence"/>
</dbReference>
<evidence type="ECO:0000313" key="2">
    <source>
        <dbReference type="EMBL" id="CYW13820.1"/>
    </source>
</evidence>
<dbReference type="Gene3D" id="3.40.50.2000">
    <property type="entry name" value="Glycogen Phosphorylase B"/>
    <property type="match status" value="2"/>
</dbReference>
<dbReference type="RefSeq" id="WP_044755397.1">
    <property type="nucleotide sequence ID" value="NZ_CEJM01000132.1"/>
</dbReference>
<dbReference type="InterPro" id="IPR001296">
    <property type="entry name" value="Glyco_trans_1"/>
</dbReference>
<dbReference type="InterPro" id="IPR050194">
    <property type="entry name" value="Glycosyltransferase_grp1"/>
</dbReference>